<comment type="caution">
    <text evidence="9">The sequence shown here is derived from an EMBL/GenBank/DDBJ whole genome shotgun (WGS) entry which is preliminary data.</text>
</comment>
<evidence type="ECO:0000256" key="3">
    <source>
        <dbReference type="ARBA" id="ARBA00022692"/>
    </source>
</evidence>
<keyword evidence="2" id="KW-1003">Cell membrane</keyword>
<feature type="transmembrane region" description="Helical" evidence="8">
    <location>
        <begin position="43"/>
        <end position="63"/>
    </location>
</feature>
<keyword evidence="4" id="KW-0133">Cell shape</keyword>
<evidence type="ECO:0000256" key="6">
    <source>
        <dbReference type="ARBA" id="ARBA00022989"/>
    </source>
</evidence>
<evidence type="ECO:0000313" key="9">
    <source>
        <dbReference type="EMBL" id="NYK09063.1"/>
    </source>
</evidence>
<dbReference type="Pfam" id="PF03023">
    <property type="entry name" value="MurJ"/>
    <property type="match status" value="1"/>
</dbReference>
<dbReference type="AlphaFoldDB" id="A0A853DN75"/>
<accession>A0A853DN75</accession>
<evidence type="ECO:0000256" key="2">
    <source>
        <dbReference type="ARBA" id="ARBA00022475"/>
    </source>
</evidence>
<name>A0A853DN75_9MICO</name>
<keyword evidence="6 8" id="KW-1133">Transmembrane helix</keyword>
<dbReference type="GO" id="GO:0008360">
    <property type="term" value="P:regulation of cell shape"/>
    <property type="evidence" value="ECO:0007669"/>
    <property type="project" value="UniProtKB-KW"/>
</dbReference>
<feature type="transmembrane region" description="Helical" evidence="8">
    <location>
        <begin position="378"/>
        <end position="400"/>
    </location>
</feature>
<keyword evidence="3 8" id="KW-0812">Transmembrane</keyword>
<comment type="subcellular location">
    <subcellularLocation>
        <location evidence="1">Cell membrane</location>
        <topology evidence="1">Multi-pass membrane protein</topology>
    </subcellularLocation>
</comment>
<feature type="transmembrane region" description="Helical" evidence="8">
    <location>
        <begin position="226"/>
        <end position="252"/>
    </location>
</feature>
<protein>
    <submittedName>
        <fullName evidence="9">Putative peptidoglycan lipid II flippase</fullName>
    </submittedName>
</protein>
<organism evidence="9 10">
    <name type="scientific">Leifsonia naganoensis</name>
    <dbReference type="NCBI Taxonomy" id="150025"/>
    <lineage>
        <taxon>Bacteria</taxon>
        <taxon>Bacillati</taxon>
        <taxon>Actinomycetota</taxon>
        <taxon>Actinomycetes</taxon>
        <taxon>Micrococcales</taxon>
        <taxon>Microbacteriaceae</taxon>
        <taxon>Leifsonia</taxon>
    </lineage>
</organism>
<dbReference type="GO" id="GO:0005886">
    <property type="term" value="C:plasma membrane"/>
    <property type="evidence" value="ECO:0007669"/>
    <property type="project" value="UniProtKB-SubCell"/>
</dbReference>
<reference evidence="9 10" key="1">
    <citation type="submission" date="2020-07" db="EMBL/GenBank/DDBJ databases">
        <title>Sequencing the genomes of 1000 actinobacteria strains.</title>
        <authorList>
            <person name="Klenk H.-P."/>
        </authorList>
    </citation>
    <scope>NUCLEOTIDE SEQUENCE [LARGE SCALE GENOMIC DNA]</scope>
    <source>
        <strain evidence="9 10">DSM 15166</strain>
    </source>
</reference>
<dbReference type="GO" id="GO:0015648">
    <property type="term" value="F:lipid-linked peptidoglycan transporter activity"/>
    <property type="evidence" value="ECO:0007669"/>
    <property type="project" value="TreeGrafter"/>
</dbReference>
<feature type="transmembrane region" description="Helical" evidence="8">
    <location>
        <begin position="314"/>
        <end position="333"/>
    </location>
</feature>
<keyword evidence="7 8" id="KW-0472">Membrane</keyword>
<dbReference type="PANTHER" id="PTHR47019:SF1">
    <property type="entry name" value="LIPID II FLIPPASE MURJ"/>
    <property type="match status" value="1"/>
</dbReference>
<dbReference type="PRINTS" id="PR01806">
    <property type="entry name" value="VIRFACTRMVIN"/>
</dbReference>
<dbReference type="Proteomes" id="UP000521075">
    <property type="component" value="Unassembled WGS sequence"/>
</dbReference>
<evidence type="ECO:0000256" key="1">
    <source>
        <dbReference type="ARBA" id="ARBA00004651"/>
    </source>
</evidence>
<dbReference type="InterPro" id="IPR051050">
    <property type="entry name" value="Lipid_II_flippase_MurJ/MviN"/>
</dbReference>
<feature type="transmembrane region" description="Helical" evidence="8">
    <location>
        <begin position="476"/>
        <end position="502"/>
    </location>
</feature>
<dbReference type="InterPro" id="IPR004268">
    <property type="entry name" value="MurJ"/>
</dbReference>
<evidence type="ECO:0000256" key="4">
    <source>
        <dbReference type="ARBA" id="ARBA00022960"/>
    </source>
</evidence>
<evidence type="ECO:0000256" key="8">
    <source>
        <dbReference type="SAM" id="Phobius"/>
    </source>
</evidence>
<keyword evidence="5" id="KW-0573">Peptidoglycan synthesis</keyword>
<feature type="transmembrane region" description="Helical" evidence="8">
    <location>
        <begin position="449"/>
        <end position="470"/>
    </location>
</feature>
<keyword evidence="10" id="KW-1185">Reference proteome</keyword>
<dbReference type="GO" id="GO:0034204">
    <property type="term" value="P:lipid translocation"/>
    <property type="evidence" value="ECO:0007669"/>
    <property type="project" value="TreeGrafter"/>
</dbReference>
<evidence type="ECO:0000256" key="7">
    <source>
        <dbReference type="ARBA" id="ARBA00023136"/>
    </source>
</evidence>
<feature type="transmembrane region" description="Helical" evidence="8">
    <location>
        <begin position="180"/>
        <end position="205"/>
    </location>
</feature>
<evidence type="ECO:0000313" key="10">
    <source>
        <dbReference type="Proteomes" id="UP000521075"/>
    </source>
</evidence>
<feature type="transmembrane region" description="Helical" evidence="8">
    <location>
        <begin position="115"/>
        <end position="133"/>
    </location>
</feature>
<sequence>MATLASRLTGFVRNVVLVLLIGGTAAAVGGQAFGVSNELPTQIYGLIAGGLLGAVLVPDIVRATRNERHDDLNRLVTMTLTAALALTALLTWAAPGLVRLLALGWPDEWLELATSMAYWCIPQVFFFVVYAVLSQVLNAHHNFAPAAWAPVLSNLIALAGLGAFALVFRQASDSVDGWTSPMVTVLAGTATLGVVAQSALLLFFLRKLPFSLRIRFGVRGLASTGRTAGIAFFGIIAGQLAFLVVSNVANAAGAQLHAAGTDGASLNSLNNAYLVSLLPHGVFAVAITTAVFTRMSHHVEERRRDDFNSDLSTALQRIAYISGLFTVVLVAFGRLIGSVLWNSEIIGDLIALLSIGLSAFSQLYALNRAALALRSGSSVFLTQVIVAAITAIGAIGAMLAPADYTVPIIAGATSAANIVGYLLALRLISRTDHSEQSGFRARAVLRSHLPITLTAVLLSTAGWAAMHFAFPVPGSWWIRVIELCIAVAVATAAFVGLAWLLGDRTIRELFSRQSSRQRP</sequence>
<feature type="transmembrane region" description="Helical" evidence="8">
    <location>
        <begin position="272"/>
        <end position="293"/>
    </location>
</feature>
<dbReference type="EMBL" id="JACCHJ010000001">
    <property type="protein sequence ID" value="NYK09063.1"/>
    <property type="molecule type" value="Genomic_DNA"/>
</dbReference>
<dbReference type="PANTHER" id="PTHR47019">
    <property type="entry name" value="LIPID II FLIPPASE MURJ"/>
    <property type="match status" value="1"/>
</dbReference>
<feature type="transmembrane region" description="Helical" evidence="8">
    <location>
        <begin position="345"/>
        <end position="366"/>
    </location>
</feature>
<feature type="transmembrane region" description="Helical" evidence="8">
    <location>
        <begin position="145"/>
        <end position="168"/>
    </location>
</feature>
<dbReference type="RefSeq" id="WP_179700095.1">
    <property type="nucleotide sequence ID" value="NZ_JACCHJ010000001.1"/>
</dbReference>
<proteinExistence type="predicted"/>
<feature type="transmembrane region" description="Helical" evidence="8">
    <location>
        <begin position="75"/>
        <end position="95"/>
    </location>
</feature>
<gene>
    <name evidence="9" type="ORF">HNR14_000944</name>
</gene>
<evidence type="ECO:0000256" key="5">
    <source>
        <dbReference type="ARBA" id="ARBA00022984"/>
    </source>
</evidence>
<feature type="transmembrane region" description="Helical" evidence="8">
    <location>
        <begin position="406"/>
        <end position="428"/>
    </location>
</feature>
<dbReference type="GO" id="GO:0009252">
    <property type="term" value="P:peptidoglycan biosynthetic process"/>
    <property type="evidence" value="ECO:0007669"/>
    <property type="project" value="UniProtKB-KW"/>
</dbReference>